<gene>
    <name evidence="2" type="ORF">WKW79_35060</name>
</gene>
<keyword evidence="3" id="KW-1185">Reference proteome</keyword>
<evidence type="ECO:0000313" key="2">
    <source>
        <dbReference type="EMBL" id="MEJ8859817.1"/>
    </source>
</evidence>
<dbReference type="PANTHER" id="PTHR13887">
    <property type="entry name" value="GLUTATHIONE S-TRANSFERASE KAPPA"/>
    <property type="match status" value="1"/>
</dbReference>
<evidence type="ECO:0000259" key="1">
    <source>
        <dbReference type="Pfam" id="PF01323"/>
    </source>
</evidence>
<comment type="caution">
    <text evidence="2">The sequence shown here is derived from an EMBL/GenBank/DDBJ whole genome shotgun (WGS) entry which is preliminary data.</text>
</comment>
<protein>
    <submittedName>
        <fullName evidence="2">DsbA family oxidoreductase</fullName>
    </submittedName>
</protein>
<name>A0ABU8XIW9_9BURK</name>
<dbReference type="PANTHER" id="PTHR13887:SF41">
    <property type="entry name" value="THIOREDOXIN SUPERFAMILY PROTEIN"/>
    <property type="match status" value="1"/>
</dbReference>
<reference evidence="2 3" key="1">
    <citation type="submission" date="2024-03" db="EMBL/GenBank/DDBJ databases">
        <title>Novel species of the genus Variovorax.</title>
        <authorList>
            <person name="Liu Q."/>
            <person name="Xin Y.-H."/>
        </authorList>
    </citation>
    <scope>NUCLEOTIDE SEQUENCE [LARGE SCALE GENOMIC DNA]</scope>
    <source>
        <strain evidence="2 3">KACC 18901</strain>
    </source>
</reference>
<dbReference type="SUPFAM" id="SSF52833">
    <property type="entry name" value="Thioredoxin-like"/>
    <property type="match status" value="1"/>
</dbReference>
<organism evidence="2 3">
    <name type="scientific">Variovorax robiniae</name>
    <dbReference type="NCBI Taxonomy" id="1836199"/>
    <lineage>
        <taxon>Bacteria</taxon>
        <taxon>Pseudomonadati</taxon>
        <taxon>Pseudomonadota</taxon>
        <taxon>Betaproteobacteria</taxon>
        <taxon>Burkholderiales</taxon>
        <taxon>Comamonadaceae</taxon>
        <taxon>Variovorax</taxon>
    </lineage>
</organism>
<sequence length="219" mass="24370">MQSTLPPLEIDVYLDLLCPWCLIGKKYLEQARAIFTSVPGNPPVHVNWRSVQLLPDVPPEGLDFEAFYRQRLGGVMRMHDRQAQVRAAARQAGTEVHFDRIRRLPNTRLAHGMLTYAKRQLTTEKVEALLDALLTGYFQQGADLGDEVTLSTIGSRHGLDPAAWKAWMATHTPELEPATSVPLFVFNREISLSGAQRVDVMLEAMREALAAASLPACPV</sequence>
<dbReference type="EMBL" id="JBBKZS010000039">
    <property type="protein sequence ID" value="MEJ8859817.1"/>
    <property type="molecule type" value="Genomic_DNA"/>
</dbReference>
<dbReference type="InterPro" id="IPR001853">
    <property type="entry name" value="DSBA-like_thioredoxin_dom"/>
</dbReference>
<evidence type="ECO:0000313" key="3">
    <source>
        <dbReference type="Proteomes" id="UP001367030"/>
    </source>
</evidence>
<accession>A0ABU8XIW9</accession>
<dbReference type="RefSeq" id="WP_340339852.1">
    <property type="nucleotide sequence ID" value="NZ_JBBKZS010000039.1"/>
</dbReference>
<dbReference type="Pfam" id="PF01323">
    <property type="entry name" value="DSBA"/>
    <property type="match status" value="1"/>
</dbReference>
<feature type="domain" description="DSBA-like thioredoxin" evidence="1">
    <location>
        <begin position="9"/>
        <end position="169"/>
    </location>
</feature>
<dbReference type="Gene3D" id="3.40.30.10">
    <property type="entry name" value="Glutaredoxin"/>
    <property type="match status" value="1"/>
</dbReference>
<proteinExistence type="predicted"/>
<dbReference type="Proteomes" id="UP001367030">
    <property type="component" value="Unassembled WGS sequence"/>
</dbReference>
<dbReference type="CDD" id="cd03024">
    <property type="entry name" value="DsbA_FrnE"/>
    <property type="match status" value="1"/>
</dbReference>
<dbReference type="InterPro" id="IPR036249">
    <property type="entry name" value="Thioredoxin-like_sf"/>
</dbReference>